<dbReference type="RefSeq" id="XP_044559353.1">
    <property type="nucleotide sequence ID" value="XM_044709714.1"/>
</dbReference>
<dbReference type="VEuPathDB" id="AmoebaDB:FDP41_006114"/>
<keyword evidence="2" id="KW-0732">Signal</keyword>
<protein>
    <submittedName>
        <fullName evidence="3">Uncharacterized protein</fullName>
    </submittedName>
</protein>
<reference evidence="3 4" key="1">
    <citation type="journal article" date="2019" name="Sci. Rep.">
        <title>Nanopore sequencing improves the draft genome of the human pathogenic amoeba Naegleria fowleri.</title>
        <authorList>
            <person name="Liechti N."/>
            <person name="Schurch N."/>
            <person name="Bruggmann R."/>
            <person name="Wittwer M."/>
        </authorList>
    </citation>
    <scope>NUCLEOTIDE SEQUENCE [LARGE SCALE GENOMIC DNA]</scope>
    <source>
        <strain evidence="3 4">ATCC 30894</strain>
    </source>
</reference>
<sequence>MKRIGLFLVALLIASVMVHAFGEDRNYIQNLKQQNNKIEFSSPSLAIDGLVQHLGLVFKGLPADKVVSVSSLDLFERPLVGIVLIPTKSSEVNDVIVKKVESLFGKEAVTTVSSLKAVDFASKTSGIVVVTNVENVESELRMIPERSDVVLLNLEKNLEVMTPTQRKLMSVYLNNNNTNTNTSNNTISDAERADYQMQLWVWVIGIVCVILAVWAVTLIDYSGDQMLYALEMTKSHHD</sequence>
<name>A0A6A5BKW0_NAEFO</name>
<evidence type="ECO:0000256" key="2">
    <source>
        <dbReference type="SAM" id="SignalP"/>
    </source>
</evidence>
<feature type="transmembrane region" description="Helical" evidence="1">
    <location>
        <begin position="199"/>
        <end position="219"/>
    </location>
</feature>
<keyword evidence="1" id="KW-0812">Transmembrane</keyword>
<evidence type="ECO:0000256" key="1">
    <source>
        <dbReference type="SAM" id="Phobius"/>
    </source>
</evidence>
<feature type="chain" id="PRO_5025512136" evidence="2">
    <location>
        <begin position="21"/>
        <end position="238"/>
    </location>
</feature>
<evidence type="ECO:0000313" key="3">
    <source>
        <dbReference type="EMBL" id="KAF0974640.1"/>
    </source>
</evidence>
<keyword evidence="1" id="KW-0472">Membrane</keyword>
<dbReference type="GeneID" id="68113332"/>
<dbReference type="AlphaFoldDB" id="A0A6A5BKW0"/>
<keyword evidence="1" id="KW-1133">Transmembrane helix</keyword>
<gene>
    <name evidence="3" type="ORF">FDP41_006114</name>
</gene>
<dbReference type="VEuPathDB" id="AmoebaDB:NF0094590"/>
<keyword evidence="4" id="KW-1185">Reference proteome</keyword>
<dbReference type="Proteomes" id="UP000444721">
    <property type="component" value="Unassembled WGS sequence"/>
</dbReference>
<evidence type="ECO:0000313" key="4">
    <source>
        <dbReference type="Proteomes" id="UP000444721"/>
    </source>
</evidence>
<accession>A0A6A5BKW0</accession>
<dbReference type="VEuPathDB" id="AmoebaDB:NfTy_078130"/>
<dbReference type="OrthoDB" id="10258117at2759"/>
<comment type="caution">
    <text evidence="3">The sequence shown here is derived from an EMBL/GenBank/DDBJ whole genome shotgun (WGS) entry which is preliminary data.</text>
</comment>
<dbReference type="EMBL" id="VFQX01000051">
    <property type="protein sequence ID" value="KAF0974640.1"/>
    <property type="molecule type" value="Genomic_DNA"/>
</dbReference>
<dbReference type="OMA" id="ERADYQM"/>
<proteinExistence type="predicted"/>
<feature type="signal peptide" evidence="2">
    <location>
        <begin position="1"/>
        <end position="20"/>
    </location>
</feature>
<organism evidence="3 4">
    <name type="scientific">Naegleria fowleri</name>
    <name type="common">Brain eating amoeba</name>
    <dbReference type="NCBI Taxonomy" id="5763"/>
    <lineage>
        <taxon>Eukaryota</taxon>
        <taxon>Discoba</taxon>
        <taxon>Heterolobosea</taxon>
        <taxon>Tetramitia</taxon>
        <taxon>Eutetramitia</taxon>
        <taxon>Vahlkampfiidae</taxon>
        <taxon>Naegleria</taxon>
    </lineage>
</organism>